<gene>
    <name evidence="3" type="ORF">SAMN04488130_103250</name>
</gene>
<evidence type="ECO:0000256" key="2">
    <source>
        <dbReference type="SAM" id="SignalP"/>
    </source>
</evidence>
<proteinExistence type="predicted"/>
<dbReference type="AlphaFoldDB" id="A0A1H5VK74"/>
<keyword evidence="1" id="KW-0472">Membrane</keyword>
<evidence type="ECO:0000313" key="4">
    <source>
        <dbReference type="Proteomes" id="UP000236737"/>
    </source>
</evidence>
<evidence type="ECO:0000256" key="1">
    <source>
        <dbReference type="SAM" id="Phobius"/>
    </source>
</evidence>
<keyword evidence="1" id="KW-1133">Transmembrane helix</keyword>
<dbReference type="Proteomes" id="UP000236737">
    <property type="component" value="Unassembled WGS sequence"/>
</dbReference>
<protein>
    <submittedName>
        <fullName evidence="3">Uncharacterized protein</fullName>
    </submittedName>
</protein>
<keyword evidence="2" id="KW-0732">Signal</keyword>
<keyword evidence="4" id="KW-1185">Reference proteome</keyword>
<sequence>MKSKILLLAFLLFSAVSFSQQLTLKSGGKIYDSNNQKLSNSAVKELLASQPKLLEQYQQGRTKAAVGGFLLGFGIGMLGSDLVTGLTQDKTYPTTLTYIGLASTLISIPVIIGHSKKIKKAIDGYNEAMLINKSGYNFEKINVITNQNGIGMRISF</sequence>
<keyword evidence="1" id="KW-0812">Transmembrane</keyword>
<reference evidence="4" key="1">
    <citation type="submission" date="2016-10" db="EMBL/GenBank/DDBJ databases">
        <authorList>
            <person name="Varghese N."/>
            <person name="Submissions S."/>
        </authorList>
    </citation>
    <scope>NUCLEOTIDE SEQUENCE [LARGE SCALE GENOMIC DNA]</scope>
    <source>
        <strain evidence="4">CGMCC 1.9230</strain>
    </source>
</reference>
<dbReference type="RefSeq" id="WP_103999325.1">
    <property type="nucleotide sequence ID" value="NZ_FNVP01000003.1"/>
</dbReference>
<feature type="transmembrane region" description="Helical" evidence="1">
    <location>
        <begin position="95"/>
        <end position="112"/>
    </location>
</feature>
<evidence type="ECO:0000313" key="3">
    <source>
        <dbReference type="EMBL" id="SEF87610.1"/>
    </source>
</evidence>
<dbReference type="OrthoDB" id="1376171at2"/>
<dbReference type="EMBL" id="FNVP01000003">
    <property type="protein sequence ID" value="SEF87610.1"/>
    <property type="molecule type" value="Genomic_DNA"/>
</dbReference>
<name>A0A1H5VK74_9FLAO</name>
<feature type="signal peptide" evidence="2">
    <location>
        <begin position="1"/>
        <end position="19"/>
    </location>
</feature>
<accession>A0A1H5VK74</accession>
<organism evidence="3 4">
    <name type="scientific">Flavobacterium urumqiense</name>
    <dbReference type="NCBI Taxonomy" id="935224"/>
    <lineage>
        <taxon>Bacteria</taxon>
        <taxon>Pseudomonadati</taxon>
        <taxon>Bacteroidota</taxon>
        <taxon>Flavobacteriia</taxon>
        <taxon>Flavobacteriales</taxon>
        <taxon>Flavobacteriaceae</taxon>
        <taxon>Flavobacterium</taxon>
    </lineage>
</organism>
<feature type="chain" id="PRO_5009287361" evidence="2">
    <location>
        <begin position="20"/>
        <end position="156"/>
    </location>
</feature>